<keyword evidence="4" id="KW-1185">Reference proteome</keyword>
<dbReference type="GO" id="GO:0038187">
    <property type="term" value="F:pattern recognition receptor activity"/>
    <property type="evidence" value="ECO:0000318"/>
    <property type="project" value="GO_Central"/>
</dbReference>
<dbReference type="PeptideAtlas" id="Q960A6"/>
<dbReference type="AGR" id="WB:WBGene00020945"/>
<dbReference type="Gene3D" id="3.10.100.10">
    <property type="entry name" value="Mannose-Binding Protein A, subunit A"/>
    <property type="match status" value="1"/>
</dbReference>
<dbReference type="OMA" id="WTASAYN"/>
<feature type="chain" id="PRO_5004321214" evidence="2">
    <location>
        <begin position="25"/>
        <end position="243"/>
    </location>
</feature>
<dbReference type="STRING" id="6239.W02D7.10.1"/>
<dbReference type="Bgee" id="WBGene00020945">
    <property type="expression patterns" value="Expressed in adult organism and 1 other cell type or tissue"/>
</dbReference>
<dbReference type="UCSC" id="W02D7.10">
    <property type="organism name" value="c. elegans"/>
</dbReference>
<dbReference type="EMBL" id="BX284605">
    <property type="protein sequence ID" value="CCD69840.1"/>
    <property type="molecule type" value="Genomic_DNA"/>
</dbReference>
<evidence type="ECO:0000313" key="4">
    <source>
        <dbReference type="Proteomes" id="UP000001940"/>
    </source>
</evidence>
<evidence type="ECO:0000256" key="1">
    <source>
        <dbReference type="SAM" id="MobiDB-lite"/>
    </source>
</evidence>
<keyword evidence="2" id="KW-0732">Signal</keyword>
<organism evidence="3 4">
    <name type="scientific">Caenorhabditis elegans</name>
    <dbReference type="NCBI Taxonomy" id="6239"/>
    <lineage>
        <taxon>Eukaryota</taxon>
        <taxon>Metazoa</taxon>
        <taxon>Ecdysozoa</taxon>
        <taxon>Nematoda</taxon>
        <taxon>Chromadorea</taxon>
        <taxon>Rhabditida</taxon>
        <taxon>Rhabditina</taxon>
        <taxon>Rhabditomorpha</taxon>
        <taxon>Rhabditoidea</taxon>
        <taxon>Rhabditidae</taxon>
        <taxon>Peloderinae</taxon>
        <taxon>Caenorhabditis</taxon>
    </lineage>
</organism>
<dbReference type="FunCoup" id="Q960A6">
    <property type="interactions" value="262"/>
</dbReference>
<dbReference type="HOGENOM" id="CLU_083117_0_0_1"/>
<feature type="region of interest" description="Disordered" evidence="1">
    <location>
        <begin position="35"/>
        <end position="72"/>
    </location>
</feature>
<evidence type="ECO:0000313" key="5">
    <source>
        <dbReference type="WormBase" id="W02D7.10"/>
    </source>
</evidence>
<proteinExistence type="predicted"/>
<dbReference type="GO" id="GO:0006955">
    <property type="term" value="P:immune response"/>
    <property type="evidence" value="ECO:0000318"/>
    <property type="project" value="GO_Central"/>
</dbReference>
<dbReference type="GO" id="GO:0009897">
    <property type="term" value="C:external side of plasma membrane"/>
    <property type="evidence" value="ECO:0000318"/>
    <property type="project" value="GO_Central"/>
</dbReference>
<protein>
    <submittedName>
        <fullName evidence="3">C-type lectin domain-containing protein</fullName>
    </submittedName>
</protein>
<evidence type="ECO:0000313" key="3">
    <source>
        <dbReference type="EMBL" id="CCD69840.1"/>
    </source>
</evidence>
<dbReference type="WormBase" id="W02D7.10">
    <property type="protein sequence ID" value="CE28500"/>
    <property type="gene ID" value="WBGene00020945"/>
    <property type="gene designation" value="clec-219"/>
</dbReference>
<dbReference type="InParanoid" id="Q960A6"/>
<evidence type="ECO:0000256" key="2">
    <source>
        <dbReference type="SAM" id="SignalP"/>
    </source>
</evidence>
<dbReference type="AlphaFoldDB" id="Q960A6"/>
<reference evidence="3 4" key="1">
    <citation type="journal article" date="1998" name="Science">
        <title>Genome sequence of the nematode C. elegans: a platform for investigating biology.</title>
        <authorList>
            <consortium name="The C. elegans sequencing consortium"/>
            <person name="Sulson J.E."/>
            <person name="Waterston R."/>
        </authorList>
    </citation>
    <scope>NUCLEOTIDE SEQUENCE [LARGE SCALE GENOMIC DNA]</scope>
    <source>
        <strain evidence="3 4">Bristol N2</strain>
    </source>
</reference>
<dbReference type="RefSeq" id="NP_505148.1">
    <property type="nucleotide sequence ID" value="NM_072747.7"/>
</dbReference>
<sequence>MQRKLFIIVFLAVLTESMIRPISSRNYEGCECETSVKPCEEEPTPPGNEEETTSIPPITSPSTTQSTTSLPSTTSPYICNVQGYQFRVKRKNGFWWCMFASVPVYRPGEMSLSYSNAQLACASDDGWPAIITSIESDEELDVMYALIDSVTAPHLLVRPITGFWVNVTQYPNQTYYWSDGSASEQMVPQPEVIAPGGKALYTFDPVARGRGIVRIMEPTFASKNVSIPIPNVTVCGFQGIRYN</sequence>
<dbReference type="CTD" id="179215"/>
<dbReference type="IntAct" id="Q960A6">
    <property type="interactions" value="1"/>
</dbReference>
<dbReference type="SUPFAM" id="SSF56436">
    <property type="entry name" value="C-type lectin-like"/>
    <property type="match status" value="1"/>
</dbReference>
<dbReference type="CDD" id="cd00037">
    <property type="entry name" value="CLECT"/>
    <property type="match status" value="1"/>
</dbReference>
<dbReference type="GO" id="GO:0030246">
    <property type="term" value="F:carbohydrate binding"/>
    <property type="evidence" value="ECO:0000318"/>
    <property type="project" value="GO_Central"/>
</dbReference>
<dbReference type="GeneID" id="179215"/>
<dbReference type="InterPro" id="IPR016186">
    <property type="entry name" value="C-type_lectin-like/link_sf"/>
</dbReference>
<dbReference type="Proteomes" id="UP000001940">
    <property type="component" value="Chromosome V"/>
</dbReference>
<name>Q960A6_CAEEL</name>
<feature type="compositionally biased region" description="Low complexity" evidence="1">
    <location>
        <begin position="53"/>
        <end position="72"/>
    </location>
</feature>
<feature type="signal peptide" evidence="2">
    <location>
        <begin position="1"/>
        <end position="24"/>
    </location>
</feature>
<gene>
    <name evidence="3 5" type="primary">clec-219</name>
    <name evidence="3" type="ORF">CELE_W02D7.10</name>
    <name evidence="5" type="ORF">W02D7.10</name>
</gene>
<dbReference type="KEGG" id="cel:CELE_W02D7.10"/>
<accession>Q960A6</accession>
<dbReference type="PaxDb" id="6239-W02D7.10"/>
<dbReference type="InterPro" id="IPR016187">
    <property type="entry name" value="CTDL_fold"/>
</dbReference>